<dbReference type="EMBL" id="JBANRG010000090">
    <property type="protein sequence ID" value="KAK7436855.1"/>
    <property type="molecule type" value="Genomic_DNA"/>
</dbReference>
<evidence type="ECO:0000313" key="1">
    <source>
        <dbReference type="EMBL" id="KAK7436855.1"/>
    </source>
</evidence>
<sequence length="452" mass="50975">MLLSAELTDNIIDLINDSQTLKSCSLVSKAWRPRSQYRLFSTVLNLICPPVRIDLGSKSKFEPQQVSKYALDFFAIAGSAPTITNAVQRLKVPFDVVRQNDNDVIELTFPFKNLQTLEVVLIMERSCRENLANTLSRIELDLKGRVVQQTTAGTFSLPVIQQNIHSLHTLTLTNMIIDAELMQSVFEGLGAGRECSALSSLEFRQCRFSGMPLDYVSTKPYQAKFRRLSLSFDHVIDKEYFLKRFDVSGVHSLSCHLSSLLIKKFCKRLKCLTLYGVSNNIPNWQKRFNSLTELHFVHPPHTSAPQYYFCLNTIEAFSKFPTPLKVISLSHVFIVDPSFPRYARTFASKMDDALSSLVFSQKMLRKIMLYDVPRDIREITEKELLPKTMGTGLLKVKVLTPGAIAGPAEITLGKTQHKPSTKPSINLACAPARKSFDLAWENISVSSNTLLE</sequence>
<organism evidence="2 3">
    <name type="scientific">Marasmiellus scandens</name>
    <dbReference type="NCBI Taxonomy" id="2682957"/>
    <lineage>
        <taxon>Eukaryota</taxon>
        <taxon>Fungi</taxon>
        <taxon>Dikarya</taxon>
        <taxon>Basidiomycota</taxon>
        <taxon>Agaricomycotina</taxon>
        <taxon>Agaricomycetes</taxon>
        <taxon>Agaricomycetidae</taxon>
        <taxon>Agaricales</taxon>
        <taxon>Marasmiineae</taxon>
        <taxon>Omphalotaceae</taxon>
        <taxon>Marasmiellus</taxon>
    </lineage>
</organism>
<evidence type="ECO:0000313" key="2">
    <source>
        <dbReference type="EMBL" id="KAK7446270.1"/>
    </source>
</evidence>
<dbReference type="SUPFAM" id="SSF52047">
    <property type="entry name" value="RNI-like"/>
    <property type="match status" value="1"/>
</dbReference>
<reference evidence="2 3" key="1">
    <citation type="submission" date="2024-01" db="EMBL/GenBank/DDBJ databases">
        <title>A draft genome for the cacao thread blight pathogen Marasmiellus scandens.</title>
        <authorList>
            <person name="Baruah I.K."/>
            <person name="Leung J."/>
            <person name="Bukari Y."/>
            <person name="Amoako-Attah I."/>
            <person name="Meinhardt L.W."/>
            <person name="Bailey B.A."/>
            <person name="Cohen S.P."/>
        </authorList>
    </citation>
    <scope>NUCLEOTIDE SEQUENCE [LARGE SCALE GENOMIC DNA]</scope>
    <source>
        <strain evidence="2 3">GH-19</strain>
    </source>
</reference>
<gene>
    <name evidence="2" type="ORF">VKT23_014475</name>
    <name evidence="1" type="ORF">VKT23_018877</name>
</gene>
<evidence type="ECO:0008006" key="4">
    <source>
        <dbReference type="Google" id="ProtNLM"/>
    </source>
</evidence>
<dbReference type="EMBL" id="JBANRG010000044">
    <property type="protein sequence ID" value="KAK7446270.1"/>
    <property type="molecule type" value="Genomic_DNA"/>
</dbReference>
<dbReference type="Proteomes" id="UP001498398">
    <property type="component" value="Unassembled WGS sequence"/>
</dbReference>
<name>A0ABR1J2T5_9AGAR</name>
<dbReference type="Gene3D" id="3.80.10.10">
    <property type="entry name" value="Ribonuclease Inhibitor"/>
    <property type="match status" value="1"/>
</dbReference>
<evidence type="ECO:0000313" key="3">
    <source>
        <dbReference type="Proteomes" id="UP001498398"/>
    </source>
</evidence>
<accession>A0ABR1J2T5</accession>
<protein>
    <recommendedName>
        <fullName evidence="4">F-box domain-containing protein</fullName>
    </recommendedName>
</protein>
<keyword evidence="3" id="KW-1185">Reference proteome</keyword>
<comment type="caution">
    <text evidence="2">The sequence shown here is derived from an EMBL/GenBank/DDBJ whole genome shotgun (WGS) entry which is preliminary data.</text>
</comment>
<dbReference type="InterPro" id="IPR032675">
    <property type="entry name" value="LRR_dom_sf"/>
</dbReference>
<proteinExistence type="predicted"/>